<protein>
    <submittedName>
        <fullName evidence="1">Uncharacterized protein</fullName>
    </submittedName>
</protein>
<accession>A0A0J9VPV9</accession>
<organism evidence="1 2">
    <name type="scientific">Fusarium oxysporum f. sp. lycopersici (strain 4287 / CBS 123668 / FGSC 9935 / NRRL 34936)</name>
    <name type="common">Fusarium vascular wilt of tomato</name>
    <dbReference type="NCBI Taxonomy" id="426428"/>
    <lineage>
        <taxon>Eukaryota</taxon>
        <taxon>Fungi</taxon>
        <taxon>Dikarya</taxon>
        <taxon>Ascomycota</taxon>
        <taxon>Pezizomycotina</taxon>
        <taxon>Sordariomycetes</taxon>
        <taxon>Hypocreomycetidae</taxon>
        <taxon>Hypocreales</taxon>
        <taxon>Nectriaceae</taxon>
        <taxon>Fusarium</taxon>
        <taxon>Fusarium oxysporum species complex</taxon>
    </lineage>
</organism>
<dbReference type="RefSeq" id="XP_018250720.1">
    <property type="nucleotide sequence ID" value="XM_018400989.1"/>
</dbReference>
<dbReference type="Proteomes" id="UP000009097">
    <property type="component" value="Unassembled WGS sequence"/>
</dbReference>
<dbReference type="GeneID" id="28961399"/>
<reference evidence="1" key="2">
    <citation type="journal article" date="2010" name="Nature">
        <title>Comparative genomics reveals mobile pathogenicity chromosomes in Fusarium.</title>
        <authorList>
            <person name="Ma L.J."/>
            <person name="van der Does H.C."/>
            <person name="Borkovich K.A."/>
            <person name="Coleman J.J."/>
            <person name="Daboussi M.J."/>
            <person name="Di Pietro A."/>
            <person name="Dufresne M."/>
            <person name="Freitag M."/>
            <person name="Grabherr M."/>
            <person name="Henrissat B."/>
            <person name="Houterman P.M."/>
            <person name="Kang S."/>
            <person name="Shim W.B."/>
            <person name="Woloshuk C."/>
            <person name="Xie X."/>
            <person name="Xu J.R."/>
            <person name="Antoniw J."/>
            <person name="Baker S.E."/>
            <person name="Bluhm B.H."/>
            <person name="Breakspear A."/>
            <person name="Brown D.W."/>
            <person name="Butchko R.A."/>
            <person name="Chapman S."/>
            <person name="Coulson R."/>
            <person name="Coutinho P.M."/>
            <person name="Danchin E.G."/>
            <person name="Diener A."/>
            <person name="Gale L.R."/>
            <person name="Gardiner D.M."/>
            <person name="Goff S."/>
            <person name="Hammond-Kosack K.E."/>
            <person name="Hilburn K."/>
            <person name="Hua-Van A."/>
            <person name="Jonkers W."/>
            <person name="Kazan K."/>
            <person name="Kodira C.D."/>
            <person name="Koehrsen M."/>
            <person name="Kumar L."/>
            <person name="Lee Y.H."/>
            <person name="Li L."/>
            <person name="Manners J.M."/>
            <person name="Miranda-Saavedra D."/>
            <person name="Mukherjee M."/>
            <person name="Park G."/>
            <person name="Park J."/>
            <person name="Park S.Y."/>
            <person name="Proctor R.H."/>
            <person name="Regev A."/>
            <person name="Ruiz-Roldan M.C."/>
            <person name="Sain D."/>
            <person name="Sakthikumar S."/>
            <person name="Sykes S."/>
            <person name="Schwartz D.C."/>
            <person name="Turgeon B.G."/>
            <person name="Wapinski I."/>
            <person name="Yoder O."/>
            <person name="Young S."/>
            <person name="Zeng Q."/>
            <person name="Zhou S."/>
            <person name="Galagan J."/>
            <person name="Cuomo C.A."/>
            <person name="Kistler H.C."/>
            <person name="Rep M."/>
        </authorList>
    </citation>
    <scope>NUCLEOTIDE SEQUENCE [LARGE SCALE GENOMIC DNA]</scope>
    <source>
        <strain evidence="1">4287</strain>
    </source>
</reference>
<dbReference type="KEGG" id="fox:FOXG_20693"/>
<gene>
    <name evidence="1" type="ORF">FOXG_20693</name>
</gene>
<proteinExistence type="predicted"/>
<evidence type="ECO:0000313" key="2">
    <source>
        <dbReference type="Proteomes" id="UP000009097"/>
    </source>
</evidence>
<name>A0A0J9VPV9_FUSO4</name>
<sequence length="72" mass="8580">MYSLKESYKELWRLRGRTESQGLTQTMIRIFKAFIKYTNHSLDMGILLVDLSDLQIKIPDRDYKRQASALRK</sequence>
<dbReference type="EMBL" id="DS231711">
    <property type="protein sequence ID" value="KNB12675.1"/>
    <property type="molecule type" value="Genomic_DNA"/>
</dbReference>
<dbReference type="VEuPathDB" id="FungiDB:FOXG_20693"/>
<dbReference type="AlphaFoldDB" id="A0A0J9VPV9"/>
<reference evidence="1" key="1">
    <citation type="submission" date="2007-04" db="EMBL/GenBank/DDBJ databases">
        <authorList>
            <consortium name="The Broad Institute Genome Sequencing Platform"/>
            <person name="Birren B."/>
            <person name="Lander E."/>
            <person name="Galagan J."/>
            <person name="Nusbaum C."/>
            <person name="Devon K."/>
            <person name="Ma L.-J."/>
            <person name="Jaffe D."/>
            <person name="Butler J."/>
            <person name="Alvarez P."/>
            <person name="Gnerre S."/>
            <person name="Grabherr M."/>
            <person name="Kleber M."/>
            <person name="Mauceli E."/>
            <person name="Brockman W."/>
            <person name="MacCallum I.A."/>
            <person name="Young S."/>
            <person name="LaButti K."/>
            <person name="DeCaprio D."/>
            <person name="Crawford M."/>
            <person name="Koehrsen M."/>
            <person name="Engels R."/>
            <person name="Montgomery P."/>
            <person name="Pearson M."/>
            <person name="Howarth C."/>
            <person name="Larson L."/>
            <person name="White J."/>
            <person name="O'Leary S."/>
            <person name="Kodira C."/>
            <person name="Zeng Q."/>
            <person name="Yandava C."/>
            <person name="Alvarado L."/>
            <person name="Kistler C."/>
            <person name="Shim W.-B."/>
            <person name="Kang S."/>
            <person name="Woloshuk C."/>
        </authorList>
    </citation>
    <scope>NUCLEOTIDE SEQUENCE</scope>
    <source>
        <strain evidence="1">4287</strain>
    </source>
</reference>
<evidence type="ECO:0000313" key="1">
    <source>
        <dbReference type="EMBL" id="KNB12675.1"/>
    </source>
</evidence>